<dbReference type="AlphaFoldDB" id="A0AAD9XPU5"/>
<protein>
    <submittedName>
        <fullName evidence="1">Uncharacterized protein</fullName>
    </submittedName>
</protein>
<evidence type="ECO:0000313" key="1">
    <source>
        <dbReference type="EMBL" id="KAK2663170.1"/>
    </source>
</evidence>
<gene>
    <name evidence="1" type="ORF">Ddye_001744</name>
</gene>
<name>A0AAD9XPU5_9ROSI</name>
<accession>A0AAD9XPU5</accession>
<dbReference type="EMBL" id="JANJYI010000001">
    <property type="protein sequence ID" value="KAK2663170.1"/>
    <property type="molecule type" value="Genomic_DNA"/>
</dbReference>
<evidence type="ECO:0000313" key="2">
    <source>
        <dbReference type="Proteomes" id="UP001280121"/>
    </source>
</evidence>
<keyword evidence="2" id="KW-1185">Reference proteome</keyword>
<reference evidence="1" key="1">
    <citation type="journal article" date="2023" name="Plant J.">
        <title>Genome sequences and population genomics provide insights into the demographic history, inbreeding, and mutation load of two 'living fossil' tree species of Dipteronia.</title>
        <authorList>
            <person name="Feng Y."/>
            <person name="Comes H.P."/>
            <person name="Chen J."/>
            <person name="Zhu S."/>
            <person name="Lu R."/>
            <person name="Zhang X."/>
            <person name="Li P."/>
            <person name="Qiu J."/>
            <person name="Olsen K.M."/>
            <person name="Qiu Y."/>
        </authorList>
    </citation>
    <scope>NUCLEOTIDE SEQUENCE</scope>
    <source>
        <strain evidence="1">KIB01</strain>
    </source>
</reference>
<comment type="caution">
    <text evidence="1">The sequence shown here is derived from an EMBL/GenBank/DDBJ whole genome shotgun (WGS) entry which is preliminary data.</text>
</comment>
<proteinExistence type="predicted"/>
<organism evidence="1 2">
    <name type="scientific">Dipteronia dyeriana</name>
    <dbReference type="NCBI Taxonomy" id="168575"/>
    <lineage>
        <taxon>Eukaryota</taxon>
        <taxon>Viridiplantae</taxon>
        <taxon>Streptophyta</taxon>
        <taxon>Embryophyta</taxon>
        <taxon>Tracheophyta</taxon>
        <taxon>Spermatophyta</taxon>
        <taxon>Magnoliopsida</taxon>
        <taxon>eudicotyledons</taxon>
        <taxon>Gunneridae</taxon>
        <taxon>Pentapetalae</taxon>
        <taxon>rosids</taxon>
        <taxon>malvids</taxon>
        <taxon>Sapindales</taxon>
        <taxon>Sapindaceae</taxon>
        <taxon>Hippocastanoideae</taxon>
        <taxon>Acereae</taxon>
        <taxon>Dipteronia</taxon>
    </lineage>
</organism>
<sequence>MRKLWTAEIIGGVVFVVRVKVPTNRIGPRVNLVLGIQKIGVLEGVPALCWVSWDIKEDEKDFCFVIVDVTKEIDERDLATGMIQPFVVIRSIPFVADIGGPKKSGMWVVTVGPAKNPNAIYLGGRFWVHFPKMAFAHEFGKFGKSDG</sequence>
<dbReference type="Proteomes" id="UP001280121">
    <property type="component" value="Unassembled WGS sequence"/>
</dbReference>